<keyword evidence="3" id="KW-0973">c-di-GMP</keyword>
<dbReference type="Pfam" id="PF00990">
    <property type="entry name" value="GGDEF"/>
    <property type="match status" value="1"/>
</dbReference>
<dbReference type="SMART" id="SM00091">
    <property type="entry name" value="PAS"/>
    <property type="match status" value="2"/>
</dbReference>
<dbReference type="Gene3D" id="3.20.20.450">
    <property type="entry name" value="EAL domain"/>
    <property type="match status" value="1"/>
</dbReference>
<dbReference type="AlphaFoldDB" id="A0A1B4VD90"/>
<dbReference type="Gene3D" id="3.30.70.270">
    <property type="match status" value="1"/>
</dbReference>
<dbReference type="SMART" id="SM00052">
    <property type="entry name" value="EAL"/>
    <property type="match status" value="1"/>
</dbReference>
<feature type="transmembrane region" description="Helical" evidence="5">
    <location>
        <begin position="79"/>
        <end position="95"/>
    </location>
</feature>
<feature type="domain" description="PAS" evidence="6">
    <location>
        <begin position="654"/>
        <end position="699"/>
    </location>
</feature>
<dbReference type="Proteomes" id="UP000218899">
    <property type="component" value="Chromosome"/>
</dbReference>
<feature type="transmembrane region" description="Helical" evidence="5">
    <location>
        <begin position="140"/>
        <end position="161"/>
    </location>
</feature>
<feature type="domain" description="EAL" evidence="8">
    <location>
        <begin position="953"/>
        <end position="1207"/>
    </location>
</feature>
<dbReference type="PROSITE" id="PS50883">
    <property type="entry name" value="EAL"/>
    <property type="match status" value="1"/>
</dbReference>
<dbReference type="InterPro" id="IPR000160">
    <property type="entry name" value="GGDEF_dom"/>
</dbReference>
<evidence type="ECO:0000256" key="1">
    <source>
        <dbReference type="ARBA" id="ARBA00001946"/>
    </source>
</evidence>
<evidence type="ECO:0000259" key="6">
    <source>
        <dbReference type="PROSITE" id="PS50112"/>
    </source>
</evidence>
<name>A0A1B4VD90_9GAMM</name>
<evidence type="ECO:0000256" key="2">
    <source>
        <dbReference type="ARBA" id="ARBA00012282"/>
    </source>
</evidence>
<evidence type="ECO:0000259" key="7">
    <source>
        <dbReference type="PROSITE" id="PS50113"/>
    </source>
</evidence>
<feature type="domain" description="PAC" evidence="7">
    <location>
        <begin position="602"/>
        <end position="657"/>
    </location>
</feature>
<feature type="transmembrane region" description="Helical" evidence="5">
    <location>
        <begin position="213"/>
        <end position="236"/>
    </location>
</feature>
<dbReference type="EC" id="3.1.4.52" evidence="2"/>
<comment type="catalytic activity">
    <reaction evidence="4">
        <text>3',3'-c-di-GMP + H2O = 5'-phosphoguanylyl(3'-&gt;5')guanosine + H(+)</text>
        <dbReference type="Rhea" id="RHEA:24902"/>
        <dbReference type="ChEBI" id="CHEBI:15377"/>
        <dbReference type="ChEBI" id="CHEBI:15378"/>
        <dbReference type="ChEBI" id="CHEBI:58754"/>
        <dbReference type="ChEBI" id="CHEBI:58805"/>
        <dbReference type="EC" id="3.1.4.52"/>
    </reaction>
    <physiologicalReaction direction="left-to-right" evidence="4">
        <dbReference type="Rhea" id="RHEA:24903"/>
    </physiologicalReaction>
</comment>
<dbReference type="InterPro" id="IPR029787">
    <property type="entry name" value="Nucleotide_cyclase"/>
</dbReference>
<feature type="transmembrane region" description="Helical" evidence="5">
    <location>
        <begin position="181"/>
        <end position="201"/>
    </location>
</feature>
<protein>
    <recommendedName>
        <fullName evidence="2">cyclic-guanylate-specific phosphodiesterase</fullName>
        <ecNumber evidence="2">3.1.4.52</ecNumber>
    </recommendedName>
</protein>
<dbReference type="GO" id="GO:0071732">
    <property type="term" value="P:cellular response to nitric oxide"/>
    <property type="evidence" value="ECO:0007669"/>
    <property type="project" value="UniProtKB-ARBA"/>
</dbReference>
<sequence>MSQQEWGCMQLPKLTVAFAGSVALAIGMAPLALWPLDRVGLAPALVRSLPMPAVAFCFVLLGIQLLAPRRRLARIPLDRALPAGLVLIPLVALVLDGDTVARLHASASGPSMHLTAAAGFIGAGLGIALVAYARHAALRGVVYALVTAATLVGLLDLATYVPGMDSLLDRYSDARMRPWTAASMILAGIALTVQAHTRMPADPRADIAEDRKIALFSTVLLLCLASGSGVLGFSLLARTAQDVLTDSLQVSLRHRLAAFEAAVAHAAGQTLLISQRPRLNTLMDKLSYDTLSTAERREIEAIVDNIQQTVGASAIALHDAAGRFVSRRGEFSAPEFEAELHGWPGHTLIHAGRLVVRGTREFHGSGRPAGTIRTEIPVPAIEQLFEDVTGLGDTGTMAVCAPLGVQMQCLPNRSNGHKVLKAPRHVRGEPVPMAYALEGKTGTVITNDAQHRNVLAAHAPIGSLGLGMIVKVRRGEIYAPIRAQLLPMVGVVLLVTVAGVLLLRWQVVPLARKLVREIAERRQAERALRASDERFRQLTALSSDWYWEQDAHYRFTRIRRNAEAERRFPARDSLGKTRWELPYVDVSEETWRMHRATLEARRPFHGLVLKRRDVNGEVRYSEVSGEPFFAPDGAFLGYRGTGRDITELKRAEDAVARLGRILDDSSNEIYVFNANDLRIVQVNRGAQRNLGYSLEELKGLTPVDLKPEFDRDSFEALLTPLRRGEQETTSFVTQHRRRDGSVYPVEVRLQLSRHDEPPVFVAIVQDITERKQSEEQLRYLAYHDGLTGLPNRLKLTERLRQAAHASGEDGLLTAVLLLDLDRFKTINDTLGHEAGDVLLRTVAERLAACVRPGDSVARIGGDEFVVVLSQIAEMDEITGVTQRILASFGPAFQIGARELFTSASVGIAVYPLDAREPEGLLKHADAAMYEAKESGRNTFRFYTAELNARAQRRLRLETDLRRALDRNELLLHFQPQLDLATGRIVAAEALLRWQHPELGLLPPGDFISLAEETGLIVPIGEWVLREACTRARGWHAAGFKRLRVAVNLSGRQFMNHDLSLVVKRTIEETGLAPRYLELELTESLLMHNVEAAAAMLRTLDGIGVTFSMDDFGTGYSSLAYLKRFPLDLIKIDRTFVRDITTDPDDAAITKTIIAMAHSLDMRVIAEGVETEDQLAFLRAHGCDAIQGYCFSPPVSPEAFLELLGRQNRAPGPYAQIN</sequence>
<evidence type="ECO:0000256" key="4">
    <source>
        <dbReference type="ARBA" id="ARBA00051114"/>
    </source>
</evidence>
<dbReference type="InterPro" id="IPR001610">
    <property type="entry name" value="PAC"/>
</dbReference>
<dbReference type="PANTHER" id="PTHR44757:SF2">
    <property type="entry name" value="BIOFILM ARCHITECTURE MAINTENANCE PROTEIN MBAA"/>
    <property type="match status" value="1"/>
</dbReference>
<dbReference type="InterPro" id="IPR043128">
    <property type="entry name" value="Rev_trsase/Diguanyl_cyclase"/>
</dbReference>
<dbReference type="CDD" id="cd00130">
    <property type="entry name" value="PAS"/>
    <property type="match status" value="1"/>
</dbReference>
<feature type="domain" description="GGDEF" evidence="9">
    <location>
        <begin position="811"/>
        <end position="944"/>
    </location>
</feature>
<gene>
    <name evidence="10" type="ORF">SVA_0948</name>
</gene>
<comment type="cofactor">
    <cofactor evidence="1">
        <name>Mg(2+)</name>
        <dbReference type="ChEBI" id="CHEBI:18420"/>
    </cofactor>
</comment>
<keyword evidence="5" id="KW-0812">Transmembrane</keyword>
<dbReference type="SUPFAM" id="SSF55785">
    <property type="entry name" value="PYP-like sensor domain (PAS domain)"/>
    <property type="match status" value="2"/>
</dbReference>
<evidence type="ECO:0000313" key="11">
    <source>
        <dbReference type="Proteomes" id="UP000218899"/>
    </source>
</evidence>
<reference evidence="10 11" key="1">
    <citation type="submission" date="2015-08" db="EMBL/GenBank/DDBJ databases">
        <title>Complete genome sequence of Sulfurifustis variabilis.</title>
        <authorList>
            <person name="Miura A."/>
            <person name="Kojima H."/>
            <person name="Fukui M."/>
        </authorList>
    </citation>
    <scope>NUCLEOTIDE SEQUENCE [LARGE SCALE GENOMIC DNA]</scope>
    <source>
        <strain evidence="11">skN76</strain>
    </source>
</reference>
<feature type="transmembrane region" description="Helical" evidence="5">
    <location>
        <begin position="48"/>
        <end position="67"/>
    </location>
</feature>
<evidence type="ECO:0000259" key="9">
    <source>
        <dbReference type="PROSITE" id="PS50887"/>
    </source>
</evidence>
<dbReference type="SUPFAM" id="SSF141868">
    <property type="entry name" value="EAL domain-like"/>
    <property type="match status" value="1"/>
</dbReference>
<accession>A0A1B4VD90</accession>
<dbReference type="PROSITE" id="PS50113">
    <property type="entry name" value="PAC"/>
    <property type="match status" value="2"/>
</dbReference>
<dbReference type="Gene3D" id="3.30.450.20">
    <property type="entry name" value="PAS domain"/>
    <property type="match status" value="2"/>
</dbReference>
<keyword evidence="5" id="KW-1133">Transmembrane helix</keyword>
<evidence type="ECO:0000313" key="10">
    <source>
        <dbReference type="EMBL" id="BAU47527.1"/>
    </source>
</evidence>
<dbReference type="GO" id="GO:0071111">
    <property type="term" value="F:cyclic-guanylate-specific phosphodiesterase activity"/>
    <property type="evidence" value="ECO:0007669"/>
    <property type="project" value="UniProtKB-EC"/>
</dbReference>
<dbReference type="FunFam" id="3.20.20.450:FF:000001">
    <property type="entry name" value="Cyclic di-GMP phosphodiesterase yahA"/>
    <property type="match status" value="1"/>
</dbReference>
<feature type="transmembrane region" description="Helical" evidence="5">
    <location>
        <begin position="14"/>
        <end position="36"/>
    </location>
</feature>
<dbReference type="Pfam" id="PF13426">
    <property type="entry name" value="PAS_9"/>
    <property type="match status" value="1"/>
</dbReference>
<dbReference type="InterPro" id="IPR035965">
    <property type="entry name" value="PAS-like_dom_sf"/>
</dbReference>
<feature type="transmembrane region" description="Helical" evidence="5">
    <location>
        <begin position="115"/>
        <end position="133"/>
    </location>
</feature>
<keyword evidence="5" id="KW-0472">Membrane</keyword>
<dbReference type="CDD" id="cd01948">
    <property type="entry name" value="EAL"/>
    <property type="match status" value="1"/>
</dbReference>
<evidence type="ECO:0000259" key="8">
    <source>
        <dbReference type="PROSITE" id="PS50883"/>
    </source>
</evidence>
<dbReference type="InterPro" id="IPR052155">
    <property type="entry name" value="Biofilm_reg_signaling"/>
</dbReference>
<dbReference type="SUPFAM" id="SSF55073">
    <property type="entry name" value="Nucleotide cyclase"/>
    <property type="match status" value="1"/>
</dbReference>
<dbReference type="NCBIfam" id="TIGR00254">
    <property type="entry name" value="GGDEF"/>
    <property type="match status" value="1"/>
</dbReference>
<feature type="domain" description="PAC" evidence="7">
    <location>
        <begin position="729"/>
        <end position="779"/>
    </location>
</feature>
<evidence type="ECO:0000256" key="3">
    <source>
        <dbReference type="ARBA" id="ARBA00022636"/>
    </source>
</evidence>
<dbReference type="InterPro" id="IPR035919">
    <property type="entry name" value="EAL_sf"/>
</dbReference>
<dbReference type="FunFam" id="3.30.70.270:FF:000001">
    <property type="entry name" value="Diguanylate cyclase domain protein"/>
    <property type="match status" value="1"/>
</dbReference>
<evidence type="ECO:0000256" key="5">
    <source>
        <dbReference type="SAM" id="Phobius"/>
    </source>
</evidence>
<dbReference type="PROSITE" id="PS50887">
    <property type="entry name" value="GGDEF"/>
    <property type="match status" value="1"/>
</dbReference>
<dbReference type="InterPro" id="IPR000014">
    <property type="entry name" value="PAS"/>
</dbReference>
<organism evidence="10 11">
    <name type="scientific">Sulfurifustis variabilis</name>
    <dbReference type="NCBI Taxonomy" id="1675686"/>
    <lineage>
        <taxon>Bacteria</taxon>
        <taxon>Pseudomonadati</taxon>
        <taxon>Pseudomonadota</taxon>
        <taxon>Gammaproteobacteria</taxon>
        <taxon>Acidiferrobacterales</taxon>
        <taxon>Acidiferrobacteraceae</taxon>
        <taxon>Sulfurifustis</taxon>
    </lineage>
</organism>
<dbReference type="Pfam" id="PF00563">
    <property type="entry name" value="EAL"/>
    <property type="match status" value="1"/>
</dbReference>
<dbReference type="InterPro" id="IPR001633">
    <property type="entry name" value="EAL_dom"/>
</dbReference>
<dbReference type="SMART" id="SM00086">
    <property type="entry name" value="PAC"/>
    <property type="match status" value="2"/>
</dbReference>
<dbReference type="CDD" id="cd01949">
    <property type="entry name" value="GGDEF"/>
    <property type="match status" value="1"/>
</dbReference>
<dbReference type="SMART" id="SM00267">
    <property type="entry name" value="GGDEF"/>
    <property type="match status" value="1"/>
</dbReference>
<dbReference type="EMBL" id="AP014936">
    <property type="protein sequence ID" value="BAU47527.1"/>
    <property type="molecule type" value="Genomic_DNA"/>
</dbReference>
<dbReference type="KEGG" id="sva:SVA_0948"/>
<dbReference type="NCBIfam" id="TIGR00229">
    <property type="entry name" value="sensory_box"/>
    <property type="match status" value="2"/>
</dbReference>
<proteinExistence type="predicted"/>
<keyword evidence="11" id="KW-1185">Reference proteome</keyword>
<dbReference type="PROSITE" id="PS50112">
    <property type="entry name" value="PAS"/>
    <property type="match status" value="1"/>
</dbReference>
<dbReference type="PANTHER" id="PTHR44757">
    <property type="entry name" value="DIGUANYLATE CYCLASE DGCP"/>
    <property type="match status" value="1"/>
</dbReference>
<dbReference type="InterPro" id="IPR000700">
    <property type="entry name" value="PAS-assoc_C"/>
</dbReference>